<organism evidence="1 2">
    <name type="scientific">Dactylonectria estremocensis</name>
    <dbReference type="NCBI Taxonomy" id="1079267"/>
    <lineage>
        <taxon>Eukaryota</taxon>
        <taxon>Fungi</taxon>
        <taxon>Dikarya</taxon>
        <taxon>Ascomycota</taxon>
        <taxon>Pezizomycotina</taxon>
        <taxon>Sordariomycetes</taxon>
        <taxon>Hypocreomycetidae</taxon>
        <taxon>Hypocreales</taxon>
        <taxon>Nectriaceae</taxon>
        <taxon>Dactylonectria</taxon>
    </lineage>
</organism>
<evidence type="ECO:0000313" key="2">
    <source>
        <dbReference type="Proteomes" id="UP000717696"/>
    </source>
</evidence>
<evidence type="ECO:0008006" key="3">
    <source>
        <dbReference type="Google" id="ProtNLM"/>
    </source>
</evidence>
<reference evidence="1" key="1">
    <citation type="journal article" date="2021" name="Nat. Commun.">
        <title>Genetic determinants of endophytism in the Arabidopsis root mycobiome.</title>
        <authorList>
            <person name="Mesny F."/>
            <person name="Miyauchi S."/>
            <person name="Thiergart T."/>
            <person name="Pickel B."/>
            <person name="Atanasova L."/>
            <person name="Karlsson M."/>
            <person name="Huettel B."/>
            <person name="Barry K.W."/>
            <person name="Haridas S."/>
            <person name="Chen C."/>
            <person name="Bauer D."/>
            <person name="Andreopoulos W."/>
            <person name="Pangilinan J."/>
            <person name="LaButti K."/>
            <person name="Riley R."/>
            <person name="Lipzen A."/>
            <person name="Clum A."/>
            <person name="Drula E."/>
            <person name="Henrissat B."/>
            <person name="Kohler A."/>
            <person name="Grigoriev I.V."/>
            <person name="Martin F.M."/>
            <person name="Hacquard S."/>
        </authorList>
    </citation>
    <scope>NUCLEOTIDE SEQUENCE</scope>
    <source>
        <strain evidence="1">MPI-CAGE-AT-0021</strain>
    </source>
</reference>
<gene>
    <name evidence="1" type="ORF">B0J13DRAFT_654221</name>
</gene>
<protein>
    <recommendedName>
        <fullName evidence="3">Beta-lactamase-related domain-containing protein</fullName>
    </recommendedName>
</protein>
<dbReference type="Proteomes" id="UP000717696">
    <property type="component" value="Unassembled WGS sequence"/>
</dbReference>
<dbReference type="EMBL" id="JAGMUU010000039">
    <property type="protein sequence ID" value="KAH7115405.1"/>
    <property type="molecule type" value="Genomic_DNA"/>
</dbReference>
<keyword evidence="2" id="KW-1185">Reference proteome</keyword>
<dbReference type="InterPro" id="IPR012338">
    <property type="entry name" value="Beta-lactam/transpept-like"/>
</dbReference>
<dbReference type="Gene3D" id="3.40.710.10">
    <property type="entry name" value="DD-peptidase/beta-lactamase superfamily"/>
    <property type="match status" value="1"/>
</dbReference>
<sequence length="175" mass="19783">MDTYNGSNCRSTAHAPQEPVPQLFHTTYYAVWMCTENDQIGLQLLTPLTGKLLRPDTVNEMFQPHLENVTGLNKPDEYSSVYRNSIWNTIPDDVSISFGIGGLIKTAAVPKRRGIESLTWSVYLNCHWLSPFRYLLVPSGDKKAIKLLTEFEKFVYASLDEQRGLTSYNRCGDSG</sequence>
<dbReference type="AlphaFoldDB" id="A0A9P9D9U1"/>
<evidence type="ECO:0000313" key="1">
    <source>
        <dbReference type="EMBL" id="KAH7115405.1"/>
    </source>
</evidence>
<comment type="caution">
    <text evidence="1">The sequence shown here is derived from an EMBL/GenBank/DDBJ whole genome shotgun (WGS) entry which is preliminary data.</text>
</comment>
<dbReference type="OrthoDB" id="428260at2759"/>
<name>A0A9P9D9U1_9HYPO</name>
<proteinExistence type="predicted"/>
<accession>A0A9P9D9U1</accession>